<keyword evidence="3 5" id="KW-1133">Transmembrane helix</keyword>
<keyword evidence="4 5" id="KW-0472">Membrane</keyword>
<gene>
    <name evidence="6" type="ORF">OIU84_011974</name>
</gene>
<evidence type="ECO:0008006" key="8">
    <source>
        <dbReference type="Google" id="ProtNLM"/>
    </source>
</evidence>
<dbReference type="InterPro" id="IPR018499">
    <property type="entry name" value="Tetraspanin/Peripherin"/>
</dbReference>
<evidence type="ECO:0000256" key="2">
    <source>
        <dbReference type="ARBA" id="ARBA00022692"/>
    </source>
</evidence>
<feature type="transmembrane region" description="Helical" evidence="5">
    <location>
        <begin position="132"/>
        <end position="156"/>
    </location>
</feature>
<sequence>MERNCCHVSLAFVLKLLNFLQAFVGISIIIYSFWMLDQWNNKVPVFPPSAPSPDSSFSSSSLLLLPGSESHSTRDLVFSDVAPRFENGLDFDLNSFQLPAPWFIYSFMGVGIILCCITFIGCIAAESINGCCLCFYTILKIALILLEAALVAFIAIDHRWEKDLPFDPTRELQSLRIFIEENIDICKWAGITVLIIQALALLLAMILRAMISTRRNEFEEDDFENVRGRTREPLLNHAGQTFSPGTHTDIWTSRMREKYGLSTGDKPNLNQNASMSMKSKSLEARVHGRSVLIGENILRKKARNRNTKDKLYDMLLGECVERTSERSVFGGSKGYWKSVWISSCQHLFPVFFAAPQVMALMGVHHSRRSPLSPS</sequence>
<keyword evidence="7" id="KW-1185">Reference proteome</keyword>
<dbReference type="Pfam" id="PF00335">
    <property type="entry name" value="Tetraspanin"/>
    <property type="match status" value="1"/>
</dbReference>
<organism evidence="6 7">
    <name type="scientific">Salix udensis</name>
    <dbReference type="NCBI Taxonomy" id="889485"/>
    <lineage>
        <taxon>Eukaryota</taxon>
        <taxon>Viridiplantae</taxon>
        <taxon>Streptophyta</taxon>
        <taxon>Embryophyta</taxon>
        <taxon>Tracheophyta</taxon>
        <taxon>Spermatophyta</taxon>
        <taxon>Magnoliopsida</taxon>
        <taxon>eudicotyledons</taxon>
        <taxon>Gunneridae</taxon>
        <taxon>Pentapetalae</taxon>
        <taxon>rosids</taxon>
        <taxon>fabids</taxon>
        <taxon>Malpighiales</taxon>
        <taxon>Salicaceae</taxon>
        <taxon>Saliceae</taxon>
        <taxon>Salix</taxon>
    </lineage>
</organism>
<feature type="transmembrane region" description="Helical" evidence="5">
    <location>
        <begin position="102"/>
        <end position="125"/>
    </location>
</feature>
<dbReference type="AlphaFoldDB" id="A0AAD6NS65"/>
<comment type="caution">
    <text evidence="6">The sequence shown here is derived from an EMBL/GenBank/DDBJ whole genome shotgun (WGS) entry which is preliminary data.</text>
</comment>
<accession>A0AAD6NS65</accession>
<evidence type="ECO:0000256" key="5">
    <source>
        <dbReference type="SAM" id="Phobius"/>
    </source>
</evidence>
<evidence type="ECO:0000256" key="1">
    <source>
        <dbReference type="ARBA" id="ARBA00004141"/>
    </source>
</evidence>
<evidence type="ECO:0000256" key="4">
    <source>
        <dbReference type="ARBA" id="ARBA00023136"/>
    </source>
</evidence>
<dbReference type="EMBL" id="JAPFFJ010000017">
    <property type="protein sequence ID" value="KAJ6403677.1"/>
    <property type="molecule type" value="Genomic_DNA"/>
</dbReference>
<evidence type="ECO:0000256" key="3">
    <source>
        <dbReference type="ARBA" id="ARBA00022989"/>
    </source>
</evidence>
<evidence type="ECO:0000313" key="6">
    <source>
        <dbReference type="EMBL" id="KAJ6403677.1"/>
    </source>
</evidence>
<name>A0AAD6NS65_9ROSI</name>
<evidence type="ECO:0000313" key="7">
    <source>
        <dbReference type="Proteomes" id="UP001162972"/>
    </source>
</evidence>
<dbReference type="Proteomes" id="UP001162972">
    <property type="component" value="Chromosome 2"/>
</dbReference>
<feature type="transmembrane region" description="Helical" evidence="5">
    <location>
        <begin position="12"/>
        <end position="34"/>
    </location>
</feature>
<comment type="subcellular location">
    <subcellularLocation>
        <location evidence="1">Membrane</location>
        <topology evidence="1">Multi-pass membrane protein</topology>
    </subcellularLocation>
</comment>
<feature type="transmembrane region" description="Helical" evidence="5">
    <location>
        <begin position="188"/>
        <end position="207"/>
    </location>
</feature>
<proteinExistence type="predicted"/>
<dbReference type="GO" id="GO:0016020">
    <property type="term" value="C:membrane"/>
    <property type="evidence" value="ECO:0007669"/>
    <property type="project" value="UniProtKB-SubCell"/>
</dbReference>
<protein>
    <recommendedName>
        <fullName evidence="8">Tetraspanin-18-like</fullName>
    </recommendedName>
</protein>
<reference evidence="6 7" key="1">
    <citation type="journal article" date="2023" name="Int. J. Mol. Sci.">
        <title>De Novo Assembly and Annotation of 11 Diverse Shrub Willow (Salix) Genomes Reveals Novel Gene Organization in Sex-Linked Regions.</title>
        <authorList>
            <person name="Hyden B."/>
            <person name="Feng K."/>
            <person name="Yates T.B."/>
            <person name="Jawdy S."/>
            <person name="Cereghino C."/>
            <person name="Smart L.B."/>
            <person name="Muchero W."/>
        </authorList>
    </citation>
    <scope>NUCLEOTIDE SEQUENCE [LARGE SCALE GENOMIC DNA]</scope>
    <source>
        <tissue evidence="6">Shoot tip</tissue>
    </source>
</reference>
<keyword evidence="2 5" id="KW-0812">Transmembrane</keyword>